<feature type="compositionally biased region" description="Low complexity" evidence="1">
    <location>
        <begin position="539"/>
        <end position="553"/>
    </location>
</feature>
<sequence length="624" mass="64123">MKPIASRTGRAVRALTAATAGAAAIVVIVACPAKADPGPAPAPPVIVTTPGSTPSPVTPGIYGPLVGGGTMAPPPQPTGTDVPASSDPGFFDIPGQIEKAINTWFGNLVKSALGPVLKLVSSVLLSSPDVSDGRIAEVWTGTLVTANTLYILFVLVGGVIVMGHETVQSRYSLKQIAPRLVIGVIASNASLWAIEQSVSLGNALSSAILDRPVSAEGIGAQLTSMIVDKIFLSDGVGTLFMILLGGAVTVLGLVLLIAYLIRAAILIVLTAGAPLAFACHALPQTEGLAKLWWRGVFACLATQFGQALVLITCLQVLFDPHAELIIGVPSGGGLIDLLLCLCLFFILIKIPIWATRIALGRQPFGGTMASGLLRNFLYYKAFTAMRGRSGRRQSPPHRPPGAAWTNRSRPGPPAPGGGPAPIAGPRPSGGGPGGGPQGRPAAAATRIRPSSPPSPTPPGRAPMKPPPTSAAPPPGRTARPGAPHRAVVAAPPFRGQQYGLFPPVARPVRQSAEPSVATLTSLRSGSGAREALFPEPRPQRMQAPRAAAPVRAASGSASTPAPLVPVFLSAAEYIDPAKKRGPRAPKAAPPHLPRPASVSATRWPAPHPTVLPEPVDFGKDTDPS</sequence>
<keyword evidence="5" id="KW-1185">Reference proteome</keyword>
<evidence type="ECO:0000256" key="2">
    <source>
        <dbReference type="SAM" id="Phobius"/>
    </source>
</evidence>
<protein>
    <recommendedName>
        <fullName evidence="6">TrbL/VirB6 plasmid conjugal transfer protein</fullName>
    </recommendedName>
</protein>
<feature type="transmembrane region" description="Helical" evidence="2">
    <location>
        <begin position="263"/>
        <end position="283"/>
    </location>
</feature>
<feature type="transmembrane region" description="Helical" evidence="2">
    <location>
        <begin position="324"/>
        <end position="348"/>
    </location>
</feature>
<evidence type="ECO:0008006" key="6">
    <source>
        <dbReference type="Google" id="ProtNLM"/>
    </source>
</evidence>
<accession>A0ABS5KHE2</accession>
<feature type="region of interest" description="Disordered" evidence="1">
    <location>
        <begin position="388"/>
        <end position="490"/>
    </location>
</feature>
<feature type="transmembrane region" description="Helical" evidence="2">
    <location>
        <begin position="138"/>
        <end position="162"/>
    </location>
</feature>
<feature type="region of interest" description="Disordered" evidence="1">
    <location>
        <begin position="578"/>
        <end position="624"/>
    </location>
</feature>
<evidence type="ECO:0000313" key="4">
    <source>
        <dbReference type="EMBL" id="MBS2545400.1"/>
    </source>
</evidence>
<name>A0ABS5KHE2_9ACTN</name>
<feature type="transmembrane region" description="Helical" evidence="2">
    <location>
        <begin position="235"/>
        <end position="257"/>
    </location>
</feature>
<dbReference type="PANTHER" id="PTHR24216:SF65">
    <property type="entry name" value="PAXILLIN-LIKE PROTEIN 1"/>
    <property type="match status" value="1"/>
</dbReference>
<gene>
    <name evidence="4" type="ORF">KGQ19_00810</name>
</gene>
<proteinExistence type="predicted"/>
<keyword evidence="3" id="KW-0732">Signal</keyword>
<dbReference type="Pfam" id="PF19590">
    <property type="entry name" value="TrbL_3"/>
    <property type="match status" value="1"/>
</dbReference>
<feature type="compositionally biased region" description="Gly residues" evidence="1">
    <location>
        <begin position="427"/>
        <end position="437"/>
    </location>
</feature>
<keyword evidence="2" id="KW-0812">Transmembrane</keyword>
<feature type="transmembrane region" description="Helical" evidence="2">
    <location>
        <begin position="295"/>
        <end position="318"/>
    </location>
</feature>
<feature type="region of interest" description="Disordered" evidence="1">
    <location>
        <begin position="66"/>
        <end position="85"/>
    </location>
</feature>
<dbReference type="Proteomes" id="UP000730482">
    <property type="component" value="Unassembled WGS sequence"/>
</dbReference>
<dbReference type="RefSeq" id="WP_212007065.1">
    <property type="nucleotide sequence ID" value="NZ_JAAFYZ010000002.1"/>
</dbReference>
<feature type="region of interest" description="Disordered" evidence="1">
    <location>
        <begin position="508"/>
        <end position="561"/>
    </location>
</feature>
<evidence type="ECO:0000256" key="1">
    <source>
        <dbReference type="SAM" id="MobiDB-lite"/>
    </source>
</evidence>
<feature type="compositionally biased region" description="Pro residues" evidence="1">
    <location>
        <begin position="410"/>
        <end position="424"/>
    </location>
</feature>
<comment type="caution">
    <text evidence="4">The sequence shown here is derived from an EMBL/GenBank/DDBJ whole genome shotgun (WGS) entry which is preliminary data.</text>
</comment>
<evidence type="ECO:0000313" key="5">
    <source>
        <dbReference type="Proteomes" id="UP000730482"/>
    </source>
</evidence>
<dbReference type="PANTHER" id="PTHR24216">
    <property type="entry name" value="PAXILLIN-RELATED"/>
    <property type="match status" value="1"/>
</dbReference>
<feature type="signal peptide" evidence="3">
    <location>
        <begin position="1"/>
        <end position="35"/>
    </location>
</feature>
<organism evidence="4 5">
    <name type="scientific">Catenulispora pinistramenti</name>
    <dbReference type="NCBI Taxonomy" id="2705254"/>
    <lineage>
        <taxon>Bacteria</taxon>
        <taxon>Bacillati</taxon>
        <taxon>Actinomycetota</taxon>
        <taxon>Actinomycetes</taxon>
        <taxon>Catenulisporales</taxon>
        <taxon>Catenulisporaceae</taxon>
        <taxon>Catenulispora</taxon>
    </lineage>
</organism>
<feature type="chain" id="PRO_5045364157" description="TrbL/VirB6 plasmid conjugal transfer protein" evidence="3">
    <location>
        <begin position="36"/>
        <end position="624"/>
    </location>
</feature>
<evidence type="ECO:0000256" key="3">
    <source>
        <dbReference type="SAM" id="SignalP"/>
    </source>
</evidence>
<dbReference type="EMBL" id="JAAFYZ010000002">
    <property type="protein sequence ID" value="MBS2545400.1"/>
    <property type="molecule type" value="Genomic_DNA"/>
</dbReference>
<feature type="compositionally biased region" description="Low complexity" evidence="1">
    <location>
        <begin position="438"/>
        <end position="449"/>
    </location>
</feature>
<keyword evidence="2" id="KW-1133">Transmembrane helix</keyword>
<feature type="compositionally biased region" description="Pro residues" evidence="1">
    <location>
        <begin position="450"/>
        <end position="475"/>
    </location>
</feature>
<dbReference type="PROSITE" id="PS51257">
    <property type="entry name" value="PROKAR_LIPOPROTEIN"/>
    <property type="match status" value="1"/>
</dbReference>
<feature type="compositionally biased region" description="Low complexity" evidence="1">
    <location>
        <begin position="476"/>
        <end position="486"/>
    </location>
</feature>
<reference evidence="4 5" key="1">
    <citation type="submission" date="2020-02" db="EMBL/GenBank/DDBJ databases">
        <title>Acidophilic actinobacteria isolated from forest soil.</title>
        <authorList>
            <person name="Golinska P."/>
        </authorList>
    </citation>
    <scope>NUCLEOTIDE SEQUENCE [LARGE SCALE GENOMIC DNA]</scope>
    <source>
        <strain evidence="4 5">NL8</strain>
    </source>
</reference>
<keyword evidence="2" id="KW-0472">Membrane</keyword>
<dbReference type="InterPro" id="IPR045782">
    <property type="entry name" value="TrbL_3"/>
</dbReference>